<dbReference type="GO" id="GO:0004864">
    <property type="term" value="F:protein phosphatase inhibitor activity"/>
    <property type="evidence" value="ECO:0007669"/>
    <property type="project" value="UniProtKB-KW"/>
</dbReference>
<reference evidence="6" key="1">
    <citation type="journal article" date="2016" name="Sci. Rep.">
        <title>Molecular characterization of firefly nuptial gifts: a multi-omics approach sheds light on postcopulatory sexual selection.</title>
        <authorList>
            <person name="Al-Wathiqui N."/>
            <person name="Fallon T.R."/>
            <person name="South A."/>
            <person name="Weng J.K."/>
            <person name="Lewis S.M."/>
        </authorList>
    </citation>
    <scope>NUCLEOTIDE SEQUENCE</scope>
</reference>
<organism evidence="6">
    <name type="scientific">Photinus pyralis</name>
    <name type="common">Common eastern firefly</name>
    <name type="synonym">Lampyris pyralis</name>
    <dbReference type="NCBI Taxonomy" id="7054"/>
    <lineage>
        <taxon>Eukaryota</taxon>
        <taxon>Metazoa</taxon>
        <taxon>Ecdysozoa</taxon>
        <taxon>Arthropoda</taxon>
        <taxon>Hexapoda</taxon>
        <taxon>Insecta</taxon>
        <taxon>Pterygota</taxon>
        <taxon>Neoptera</taxon>
        <taxon>Endopterygota</taxon>
        <taxon>Coleoptera</taxon>
        <taxon>Polyphaga</taxon>
        <taxon>Elateriformia</taxon>
        <taxon>Elateroidea</taxon>
        <taxon>Lampyridae</taxon>
        <taxon>Lampyrinae</taxon>
        <taxon>Photinus</taxon>
    </lineage>
</organism>
<accession>A0A1Y1NL12</accession>
<dbReference type="EMBL" id="GEZM01002176">
    <property type="protein sequence ID" value="JAV97345.1"/>
    <property type="molecule type" value="Transcribed_RNA"/>
</dbReference>
<comment type="similarity">
    <text evidence="1 4">Belongs to the endosulfine family.</text>
</comment>
<keyword evidence="4" id="KW-0132">Cell division</keyword>
<name>A0A1Y1NL12_PHOPY</name>
<evidence type="ECO:0000256" key="3">
    <source>
        <dbReference type="ARBA" id="ARBA00023272"/>
    </source>
</evidence>
<dbReference type="InterPro" id="IPR006760">
    <property type="entry name" value="Endosulphine"/>
</dbReference>
<keyword evidence="4" id="KW-0963">Cytoplasm</keyword>
<dbReference type="GO" id="GO:0005737">
    <property type="term" value="C:cytoplasm"/>
    <property type="evidence" value="ECO:0007669"/>
    <property type="project" value="UniProtKB-SubCell"/>
</dbReference>
<keyword evidence="3 4" id="KW-0650">Protein phosphatase inhibitor</keyword>
<evidence type="ECO:0000313" key="6">
    <source>
        <dbReference type="EMBL" id="JAV97345.1"/>
    </source>
</evidence>
<proteinExistence type="inferred from homology"/>
<keyword evidence="4" id="KW-0131">Cell cycle</keyword>
<sequence length="126" mass="14026">MDNSHRDQRYFLDQEQQRIKRLYGIERSKAHLLHHQLQGRTYFDSGDFALSQAHKASNIGIVETGTEHPLRKNISHPSSAAPASSNVKSNSDEQCGHAEQSTMVTSASHLQQQMTAKGGGDENVKK</sequence>
<feature type="compositionally biased region" description="Low complexity" evidence="5">
    <location>
        <begin position="75"/>
        <end position="89"/>
    </location>
</feature>
<comment type="subcellular location">
    <subcellularLocation>
        <location evidence="4">Cytoplasm</location>
    </subcellularLocation>
</comment>
<evidence type="ECO:0000256" key="4">
    <source>
        <dbReference type="RuleBase" id="RU363120"/>
    </source>
</evidence>
<feature type="region of interest" description="Disordered" evidence="5">
    <location>
        <begin position="65"/>
        <end position="126"/>
    </location>
</feature>
<evidence type="ECO:0000256" key="1">
    <source>
        <dbReference type="ARBA" id="ARBA00010520"/>
    </source>
</evidence>
<dbReference type="GO" id="GO:0051301">
    <property type="term" value="P:cell division"/>
    <property type="evidence" value="ECO:0007669"/>
    <property type="project" value="UniProtKB-KW"/>
</dbReference>
<evidence type="ECO:0008006" key="7">
    <source>
        <dbReference type="Google" id="ProtNLM"/>
    </source>
</evidence>
<evidence type="ECO:0000256" key="5">
    <source>
        <dbReference type="SAM" id="MobiDB-lite"/>
    </source>
</evidence>
<dbReference type="Pfam" id="PF04667">
    <property type="entry name" value="Endosulfine"/>
    <property type="match status" value="1"/>
</dbReference>
<dbReference type="AlphaFoldDB" id="A0A1Y1NL12"/>
<keyword evidence="2 4" id="KW-0498">Mitosis</keyword>
<evidence type="ECO:0000256" key="2">
    <source>
        <dbReference type="ARBA" id="ARBA00022776"/>
    </source>
</evidence>
<comment type="function">
    <text evidence="4">Protein phosphatase inhibitor that specifically inhibits protein phosphatase 2A (PP2A) during mitosis.</text>
</comment>
<protein>
    <recommendedName>
        <fullName evidence="7">mRNA stability protein</fullName>
    </recommendedName>
</protein>
<feature type="compositionally biased region" description="Polar residues" evidence="5">
    <location>
        <begin position="99"/>
        <end position="115"/>
    </location>
</feature>